<keyword evidence="1" id="KW-0732">Signal</keyword>
<reference evidence="3" key="1">
    <citation type="submission" date="2023-01" db="EMBL/GenBank/DDBJ databases">
        <title>The genome sequence of Kordiimonadaceae bacterium 6D33.</title>
        <authorList>
            <person name="Liu Y."/>
        </authorList>
    </citation>
    <scope>NUCLEOTIDE SEQUENCE</scope>
    <source>
        <strain evidence="3">6D33</strain>
    </source>
</reference>
<organism evidence="3 4">
    <name type="scientific">Gimibacter soli</name>
    <dbReference type="NCBI Taxonomy" id="3024400"/>
    <lineage>
        <taxon>Bacteria</taxon>
        <taxon>Pseudomonadati</taxon>
        <taxon>Pseudomonadota</taxon>
        <taxon>Alphaproteobacteria</taxon>
        <taxon>Kordiimonadales</taxon>
        <taxon>Temperatibacteraceae</taxon>
        <taxon>Gimibacter</taxon>
    </lineage>
</organism>
<accession>A0AAF0BMC5</accession>
<dbReference type="KEGG" id="gso:PH603_06215"/>
<dbReference type="InterPro" id="IPR013424">
    <property type="entry name" value="Ice-binding_C"/>
</dbReference>
<feature type="domain" description="Ice-binding protein C-terminal" evidence="2">
    <location>
        <begin position="233"/>
        <end position="256"/>
    </location>
</feature>
<gene>
    <name evidence="3" type="ORF">PH603_06215</name>
</gene>
<dbReference type="Pfam" id="PF07589">
    <property type="entry name" value="PEP-CTERM"/>
    <property type="match status" value="1"/>
</dbReference>
<protein>
    <submittedName>
        <fullName evidence="3">PEPxxWA-CTERM sorting domain-containing protein</fullName>
    </submittedName>
</protein>
<dbReference type="NCBIfam" id="TIGR02595">
    <property type="entry name" value="PEP_CTERM"/>
    <property type="match status" value="1"/>
</dbReference>
<evidence type="ECO:0000259" key="2">
    <source>
        <dbReference type="Pfam" id="PF07589"/>
    </source>
</evidence>
<feature type="chain" id="PRO_5042071501" evidence="1">
    <location>
        <begin position="24"/>
        <end position="261"/>
    </location>
</feature>
<keyword evidence="4" id="KW-1185">Reference proteome</keyword>
<dbReference type="AlphaFoldDB" id="A0AAF0BMC5"/>
<dbReference type="RefSeq" id="WP_289505154.1">
    <property type="nucleotide sequence ID" value="NZ_CP116805.1"/>
</dbReference>
<evidence type="ECO:0000313" key="3">
    <source>
        <dbReference type="EMBL" id="WCL55352.1"/>
    </source>
</evidence>
<name>A0AAF0BMC5_9PROT</name>
<evidence type="ECO:0000256" key="1">
    <source>
        <dbReference type="SAM" id="SignalP"/>
    </source>
</evidence>
<dbReference type="Proteomes" id="UP001217500">
    <property type="component" value="Chromosome"/>
</dbReference>
<sequence length="261" mass="27577">MFFDRKTLAVAACLLTGTHTASAATEFHFSGNISSSYADTIAYLNGTDTFSAVLTIDTDAAGSTYESAGTGGTLVTQTHTYQQLEIFVGGDSWTFTSGGGLYLQDGISDGTRRYCTVSCRTVLNNQFDQIRVFGAVSDGEEGGVGVSSLSFYTLGGGYSSPISGLTFETDHLLMTDVATLGLDWLSEFNAIATAGTAEGGYGSINFTGLHYGYANLRNILLTDVVDLSLVGGIPEPATWLMMIMGFGLAGMASRRRQLRLA</sequence>
<evidence type="ECO:0000313" key="4">
    <source>
        <dbReference type="Proteomes" id="UP001217500"/>
    </source>
</evidence>
<dbReference type="EMBL" id="CP116805">
    <property type="protein sequence ID" value="WCL55352.1"/>
    <property type="molecule type" value="Genomic_DNA"/>
</dbReference>
<proteinExistence type="predicted"/>
<feature type="signal peptide" evidence="1">
    <location>
        <begin position="1"/>
        <end position="23"/>
    </location>
</feature>
<dbReference type="NCBIfam" id="NF035944">
    <property type="entry name" value="PEPxxWA-CTERM"/>
    <property type="match status" value="1"/>
</dbReference>